<comment type="caution">
    <text evidence="4">The sequence shown here is derived from an EMBL/GenBank/DDBJ whole genome shotgun (WGS) entry which is preliminary data.</text>
</comment>
<dbReference type="SMART" id="SM00028">
    <property type="entry name" value="TPR"/>
    <property type="match status" value="2"/>
</dbReference>
<feature type="compositionally biased region" description="Polar residues" evidence="2">
    <location>
        <begin position="299"/>
        <end position="310"/>
    </location>
</feature>
<feature type="repeat" description="TPR" evidence="1">
    <location>
        <begin position="440"/>
        <end position="473"/>
    </location>
</feature>
<sequence>MKNHKQWKHKKEFDTKTLFEDIRKDEKILNENSESSVGKSDISNEENSERLCVQSPSDTIPKNTRIHISSEEKNVSGNGGHPAKKTKVYEPRPLTPDDEIYEDILEHFASAPTKPKYWFEEFGDYWSCSCGHINKGNSCKNCGLDRELLRSLFILHKPADTPGKLNKKLRKAKEQVDREETLEAERKRRRKKLDALQGDHPHVVPIEEDPATDIMTDTVSPSPELNETKPAESDPAAGSKEKRAPEIHTYSPQGKDDDPEEKNEAANTDQKSNEGLSPDQTKDPLQHDEDKGSPEHPQANGQASDPSSDTALVPVSSEVQKKEKKFSSWKKPSFRTKMIILIACLLLLATGGGIAVYKYLAAPAIQYEEAIKLQNSGKYEKAIDKFESLGDYRDSKEHIWECYISIGDRYYKNGEYEQAIKTYNTAMKLKESDRIQTKIRKCYIGIGDRYYENNEFENAIASYQTAMEMKDTDALQEKINKAKFGYVKAYQSKRTDQVETYLAELMSIKYPGIQEIYDTYYAWHVKIIANTAEDDYSNDMDTISRHDTAYFHATLSGGEPSEEIELYYEIVWPNGAKQVYNLDSKWKSGSKITARFQYPIPLFGSEGKLTFTLYDKSTNEAMGSDSITFQN</sequence>
<dbReference type="SUPFAM" id="SSF48452">
    <property type="entry name" value="TPR-like"/>
    <property type="match status" value="1"/>
</dbReference>
<dbReference type="RefSeq" id="WP_249287636.1">
    <property type="nucleotide sequence ID" value="NZ_JACRWC010000118.1"/>
</dbReference>
<keyword evidence="1" id="KW-0802">TPR repeat</keyword>
<accession>A0A923SMH7</accession>
<feature type="compositionally biased region" description="Basic and acidic residues" evidence="2">
    <location>
        <begin position="193"/>
        <end position="202"/>
    </location>
</feature>
<dbReference type="Gene3D" id="1.25.40.10">
    <property type="entry name" value="Tetratricopeptide repeat domain"/>
    <property type="match status" value="1"/>
</dbReference>
<proteinExistence type="predicted"/>
<feature type="region of interest" description="Disordered" evidence="2">
    <location>
        <begin position="24"/>
        <end position="93"/>
    </location>
</feature>
<dbReference type="AlphaFoldDB" id="A0A923SMH7"/>
<dbReference type="EMBL" id="JACRWC010000118">
    <property type="protein sequence ID" value="MBC6000338.1"/>
    <property type="molecule type" value="Genomic_DNA"/>
</dbReference>
<gene>
    <name evidence="4" type="ORF">H8876_10030</name>
</gene>
<evidence type="ECO:0000256" key="2">
    <source>
        <dbReference type="SAM" id="MobiDB-lite"/>
    </source>
</evidence>
<feature type="region of interest" description="Disordered" evidence="2">
    <location>
        <begin position="163"/>
        <end position="317"/>
    </location>
</feature>
<dbReference type="Proteomes" id="UP000644115">
    <property type="component" value="Unassembled WGS sequence"/>
</dbReference>
<keyword evidence="5" id="KW-1185">Reference proteome</keyword>
<dbReference type="InterPro" id="IPR011990">
    <property type="entry name" value="TPR-like_helical_dom_sf"/>
</dbReference>
<dbReference type="PROSITE" id="PS50005">
    <property type="entry name" value="TPR"/>
    <property type="match status" value="2"/>
</dbReference>
<evidence type="ECO:0000256" key="3">
    <source>
        <dbReference type="SAM" id="Phobius"/>
    </source>
</evidence>
<feature type="compositionally biased region" description="Polar residues" evidence="2">
    <location>
        <begin position="215"/>
        <end position="225"/>
    </location>
</feature>
<dbReference type="PROSITE" id="PS50293">
    <property type="entry name" value="TPR_REGION"/>
    <property type="match status" value="1"/>
</dbReference>
<feature type="compositionally biased region" description="Basic and acidic residues" evidence="2">
    <location>
        <begin position="280"/>
        <end position="294"/>
    </location>
</feature>
<reference evidence="4" key="1">
    <citation type="submission" date="2020-08" db="EMBL/GenBank/DDBJ databases">
        <authorList>
            <person name="Liu C."/>
            <person name="Sun Q."/>
        </authorList>
    </citation>
    <scope>NUCLEOTIDE SEQUENCE</scope>
    <source>
        <strain evidence="4">BX16</strain>
    </source>
</reference>
<feature type="transmembrane region" description="Helical" evidence="3">
    <location>
        <begin position="338"/>
        <end position="360"/>
    </location>
</feature>
<evidence type="ECO:0000256" key="1">
    <source>
        <dbReference type="PROSITE-ProRule" id="PRU00339"/>
    </source>
</evidence>
<feature type="repeat" description="TPR" evidence="1">
    <location>
        <begin position="400"/>
        <end position="433"/>
    </location>
</feature>
<keyword evidence="3" id="KW-0472">Membrane</keyword>
<dbReference type="InterPro" id="IPR019734">
    <property type="entry name" value="TPR_rpt"/>
</dbReference>
<evidence type="ECO:0000313" key="5">
    <source>
        <dbReference type="Proteomes" id="UP000644115"/>
    </source>
</evidence>
<dbReference type="Pfam" id="PF13414">
    <property type="entry name" value="TPR_11"/>
    <property type="match status" value="1"/>
</dbReference>
<keyword evidence="3" id="KW-0812">Transmembrane</keyword>
<name>A0A923SMH7_9FIRM</name>
<feature type="compositionally biased region" description="Polar residues" evidence="2">
    <location>
        <begin position="265"/>
        <end position="279"/>
    </location>
</feature>
<feature type="compositionally biased region" description="Basic and acidic residues" evidence="2">
    <location>
        <begin position="172"/>
        <end position="186"/>
    </location>
</feature>
<protein>
    <submittedName>
        <fullName evidence="4">Tetratricopeptide repeat protein</fullName>
    </submittedName>
</protein>
<keyword evidence="3" id="KW-1133">Transmembrane helix</keyword>
<evidence type="ECO:0000313" key="4">
    <source>
        <dbReference type="EMBL" id="MBC6000338.1"/>
    </source>
</evidence>
<organism evidence="4 5">
    <name type="scientific">Lentihominibacter faecis</name>
    <dbReference type="NCBI Taxonomy" id="2764712"/>
    <lineage>
        <taxon>Bacteria</taxon>
        <taxon>Bacillati</taxon>
        <taxon>Bacillota</taxon>
        <taxon>Clostridia</taxon>
        <taxon>Peptostreptococcales</taxon>
        <taxon>Anaerovoracaceae</taxon>
        <taxon>Lentihominibacter</taxon>
    </lineage>
</organism>